<gene>
    <name evidence="4" type="ORF">ACFSJD_37055</name>
</gene>
<evidence type="ECO:0000313" key="5">
    <source>
        <dbReference type="Proteomes" id="UP001597114"/>
    </source>
</evidence>
<dbReference type="Proteomes" id="UP001597114">
    <property type="component" value="Unassembled WGS sequence"/>
</dbReference>
<feature type="domain" description="Orc1-like AAA ATPase" evidence="3">
    <location>
        <begin position="11"/>
        <end position="162"/>
    </location>
</feature>
<dbReference type="PANTHER" id="PTHR16305:SF35">
    <property type="entry name" value="TRANSCRIPTIONAL ACTIVATOR DOMAIN"/>
    <property type="match status" value="1"/>
</dbReference>
<sequence>MHSGELGRQGLYGRRRDCDQLERMLAEIRMGRSQVLVLRGDAGIGKTALLDHMARHASGCRVSRVTGVESEMELAFAGLHQLCAPFLDRLDRLPPPQRDALSMVFGLLEGNAPDRFFIGLAVLSLLSDAAEERPLVCLVDDAQWLDQASAQTLAFVARRLLAESVALVFATRESGDDQALRQLPELRVRGLNDVDARAVLQAALRSPLDPAVLNGIVAEARGNPLALLELPRGRTPAQLAFGFELPSAMPLASRVEQEFLRQLHPLPVETRRLLLLAAVEPLGDVILLREAATRLGLASDAATPAEARSD</sequence>
<evidence type="ECO:0000256" key="2">
    <source>
        <dbReference type="ARBA" id="ARBA00022840"/>
    </source>
</evidence>
<accession>A0ABW4F822</accession>
<dbReference type="EMBL" id="JBHUCO010000058">
    <property type="protein sequence ID" value="MFD1523143.1"/>
    <property type="molecule type" value="Genomic_DNA"/>
</dbReference>
<evidence type="ECO:0000259" key="3">
    <source>
        <dbReference type="Pfam" id="PF13191"/>
    </source>
</evidence>
<dbReference type="SUPFAM" id="SSF52540">
    <property type="entry name" value="P-loop containing nucleoside triphosphate hydrolases"/>
    <property type="match status" value="1"/>
</dbReference>
<evidence type="ECO:0000313" key="4">
    <source>
        <dbReference type="EMBL" id="MFD1523143.1"/>
    </source>
</evidence>
<keyword evidence="1" id="KW-0547">Nucleotide-binding</keyword>
<dbReference type="RefSeq" id="WP_379659393.1">
    <property type="nucleotide sequence ID" value="NZ_JBHUCO010000058.1"/>
</dbReference>
<comment type="caution">
    <text evidence="4">The sequence shown here is derived from an EMBL/GenBank/DDBJ whole genome shotgun (WGS) entry which is preliminary data.</text>
</comment>
<evidence type="ECO:0000256" key="1">
    <source>
        <dbReference type="ARBA" id="ARBA00022741"/>
    </source>
</evidence>
<organism evidence="4 5">
    <name type="scientific">Pseudonocardia yunnanensis</name>
    <dbReference type="NCBI Taxonomy" id="58107"/>
    <lineage>
        <taxon>Bacteria</taxon>
        <taxon>Bacillati</taxon>
        <taxon>Actinomycetota</taxon>
        <taxon>Actinomycetes</taxon>
        <taxon>Pseudonocardiales</taxon>
        <taxon>Pseudonocardiaceae</taxon>
        <taxon>Pseudonocardia</taxon>
    </lineage>
</organism>
<proteinExistence type="predicted"/>
<dbReference type="Pfam" id="PF13191">
    <property type="entry name" value="AAA_16"/>
    <property type="match status" value="1"/>
</dbReference>
<dbReference type="InterPro" id="IPR027417">
    <property type="entry name" value="P-loop_NTPase"/>
</dbReference>
<dbReference type="InterPro" id="IPR041664">
    <property type="entry name" value="AAA_16"/>
</dbReference>
<protein>
    <submittedName>
        <fullName evidence="4">AAA family ATPase</fullName>
    </submittedName>
</protein>
<reference evidence="5" key="1">
    <citation type="journal article" date="2019" name="Int. J. Syst. Evol. Microbiol.">
        <title>The Global Catalogue of Microorganisms (GCM) 10K type strain sequencing project: providing services to taxonomists for standard genome sequencing and annotation.</title>
        <authorList>
            <consortium name="The Broad Institute Genomics Platform"/>
            <consortium name="The Broad Institute Genome Sequencing Center for Infectious Disease"/>
            <person name="Wu L."/>
            <person name="Ma J."/>
        </authorList>
    </citation>
    <scope>NUCLEOTIDE SEQUENCE [LARGE SCALE GENOMIC DNA]</scope>
    <source>
        <strain evidence="5">CCM 7043</strain>
    </source>
</reference>
<dbReference type="PANTHER" id="PTHR16305">
    <property type="entry name" value="TESTICULAR SOLUBLE ADENYLYL CYCLASE"/>
    <property type="match status" value="1"/>
</dbReference>
<keyword evidence="5" id="KW-1185">Reference proteome</keyword>
<dbReference type="Gene3D" id="3.40.50.300">
    <property type="entry name" value="P-loop containing nucleotide triphosphate hydrolases"/>
    <property type="match status" value="1"/>
</dbReference>
<keyword evidence="2" id="KW-0067">ATP-binding</keyword>
<name>A0ABW4F822_9PSEU</name>